<dbReference type="PROSITE" id="PS51085">
    <property type="entry name" value="2FE2S_FER_2"/>
    <property type="match status" value="1"/>
</dbReference>
<dbReference type="PANTHER" id="PTHR43644:SF1">
    <property type="entry name" value="NAD(P)H-FLAVIN REDUCTASE"/>
    <property type="match status" value="1"/>
</dbReference>
<evidence type="ECO:0000313" key="4">
    <source>
        <dbReference type="EMBL" id="MFD2612006.1"/>
    </source>
</evidence>
<comment type="caution">
    <text evidence="4">The sequence shown here is derived from an EMBL/GenBank/DDBJ whole genome shotgun (WGS) entry which is preliminary data.</text>
</comment>
<dbReference type="Pfam" id="PF00111">
    <property type="entry name" value="Fer2"/>
    <property type="match status" value="1"/>
</dbReference>
<dbReference type="PANTHER" id="PTHR43644">
    <property type="entry name" value="NA(+)-TRANSLOCATING NADH-QUINONE REDUCTASE SUBUNIT"/>
    <property type="match status" value="1"/>
</dbReference>
<feature type="domain" description="2Fe-2S ferredoxin-type" evidence="3">
    <location>
        <begin position="3"/>
        <end position="95"/>
    </location>
</feature>
<protein>
    <submittedName>
        <fullName evidence="4">2Fe-2S iron-sulfur cluster-binding protein</fullName>
    </submittedName>
</protein>
<evidence type="ECO:0000313" key="5">
    <source>
        <dbReference type="Proteomes" id="UP001597541"/>
    </source>
</evidence>
<accession>A0ABW5PAM4</accession>
<evidence type="ECO:0000259" key="3">
    <source>
        <dbReference type="PROSITE" id="PS51085"/>
    </source>
</evidence>
<dbReference type="Proteomes" id="UP001597541">
    <property type="component" value="Unassembled WGS sequence"/>
</dbReference>
<dbReference type="InterPro" id="IPR036010">
    <property type="entry name" value="2Fe-2S_ferredoxin-like_sf"/>
</dbReference>
<proteinExistence type="predicted"/>
<reference evidence="5" key="1">
    <citation type="journal article" date="2019" name="Int. J. Syst. Evol. Microbiol.">
        <title>The Global Catalogue of Microorganisms (GCM) 10K type strain sequencing project: providing services to taxonomists for standard genome sequencing and annotation.</title>
        <authorList>
            <consortium name="The Broad Institute Genomics Platform"/>
            <consortium name="The Broad Institute Genome Sequencing Center for Infectious Disease"/>
            <person name="Wu L."/>
            <person name="Ma J."/>
        </authorList>
    </citation>
    <scope>NUCLEOTIDE SEQUENCE [LARGE SCALE GENOMIC DNA]</scope>
    <source>
        <strain evidence="5">KCTC 3950</strain>
    </source>
</reference>
<gene>
    <name evidence="4" type="ORF">ACFSUF_06145</name>
</gene>
<keyword evidence="5" id="KW-1185">Reference proteome</keyword>
<name>A0ABW5PAM4_9BACL</name>
<sequence length="112" mass="12044">MLVEVTFLPDQKKVKVRPGTTLLDAARKAKVHIRTRCGGKAACLMCKVTVPGGAGLLPMSRNESLKLGSLSDTGQRLSCQAKVAGDVTAEVPEDPLKAAIRRQLAQQQEEDF</sequence>
<dbReference type="SUPFAM" id="SSF54292">
    <property type="entry name" value="2Fe-2S ferredoxin-like"/>
    <property type="match status" value="1"/>
</dbReference>
<dbReference type="CDD" id="cd00207">
    <property type="entry name" value="fer2"/>
    <property type="match status" value="1"/>
</dbReference>
<dbReference type="InterPro" id="IPR012675">
    <property type="entry name" value="Beta-grasp_dom_sf"/>
</dbReference>
<organism evidence="4 5">
    <name type="scientific">Paenibacillus gansuensis</name>
    <dbReference type="NCBI Taxonomy" id="306542"/>
    <lineage>
        <taxon>Bacteria</taxon>
        <taxon>Bacillati</taxon>
        <taxon>Bacillota</taxon>
        <taxon>Bacilli</taxon>
        <taxon>Bacillales</taxon>
        <taxon>Paenibacillaceae</taxon>
        <taxon>Paenibacillus</taxon>
    </lineage>
</organism>
<dbReference type="Gene3D" id="3.10.20.30">
    <property type="match status" value="1"/>
</dbReference>
<dbReference type="EMBL" id="JBHUME010000005">
    <property type="protein sequence ID" value="MFD2612006.1"/>
    <property type="molecule type" value="Genomic_DNA"/>
</dbReference>
<keyword evidence="2" id="KW-0274">FAD</keyword>
<dbReference type="InterPro" id="IPR001041">
    <property type="entry name" value="2Fe-2S_ferredoxin-type"/>
</dbReference>
<evidence type="ECO:0000256" key="1">
    <source>
        <dbReference type="ARBA" id="ARBA00022630"/>
    </source>
</evidence>
<dbReference type="RefSeq" id="WP_377601167.1">
    <property type="nucleotide sequence ID" value="NZ_JBHUME010000005.1"/>
</dbReference>
<keyword evidence="1" id="KW-0285">Flavoprotein</keyword>
<evidence type="ECO:0000256" key="2">
    <source>
        <dbReference type="ARBA" id="ARBA00022827"/>
    </source>
</evidence>